<dbReference type="Proteomes" id="UP001317191">
    <property type="component" value="Unassembled WGS sequence"/>
</dbReference>
<organism evidence="5 6">
    <name type="scientific">Flavobacterium luminosum</name>
    <dbReference type="NCBI Taxonomy" id="2949086"/>
    <lineage>
        <taxon>Bacteria</taxon>
        <taxon>Pseudomonadati</taxon>
        <taxon>Bacteroidota</taxon>
        <taxon>Flavobacteriia</taxon>
        <taxon>Flavobacteriales</taxon>
        <taxon>Flavobacteriaceae</taxon>
        <taxon>Flavobacterium</taxon>
    </lineage>
</organism>
<dbReference type="EMBL" id="JAMLJM010000002">
    <property type="protein sequence ID" value="MCL9808420.1"/>
    <property type="molecule type" value="Genomic_DNA"/>
</dbReference>
<evidence type="ECO:0000256" key="3">
    <source>
        <dbReference type="ARBA" id="ARBA00023002"/>
    </source>
</evidence>
<dbReference type="Gene3D" id="3.40.30.10">
    <property type="entry name" value="Glutaredoxin"/>
    <property type="match status" value="1"/>
</dbReference>
<dbReference type="SUPFAM" id="SSF52833">
    <property type="entry name" value="Thioredoxin-like"/>
    <property type="match status" value="1"/>
</dbReference>
<keyword evidence="3 4" id="KW-0560">Oxidoreductase</keyword>
<dbReference type="PIRSF" id="PIRSF000303">
    <property type="entry name" value="Glutathion_perox"/>
    <property type="match status" value="1"/>
</dbReference>
<evidence type="ECO:0000256" key="2">
    <source>
        <dbReference type="ARBA" id="ARBA00022559"/>
    </source>
</evidence>
<protein>
    <recommendedName>
        <fullName evidence="4">Glutathione peroxidase</fullName>
    </recommendedName>
</protein>
<dbReference type="InterPro" id="IPR029759">
    <property type="entry name" value="GPX_AS"/>
</dbReference>
<dbReference type="PROSITE" id="PS51257">
    <property type="entry name" value="PROKAR_LIPOPROTEIN"/>
    <property type="match status" value="1"/>
</dbReference>
<keyword evidence="2 4" id="KW-0575">Peroxidase</keyword>
<keyword evidence="6" id="KW-1185">Reference proteome</keyword>
<dbReference type="Pfam" id="PF00255">
    <property type="entry name" value="GSHPx"/>
    <property type="match status" value="1"/>
</dbReference>
<dbReference type="PROSITE" id="PS51355">
    <property type="entry name" value="GLUTATHIONE_PEROXID_3"/>
    <property type="match status" value="1"/>
</dbReference>
<evidence type="ECO:0000313" key="5">
    <source>
        <dbReference type="EMBL" id="MCL9808420.1"/>
    </source>
</evidence>
<proteinExistence type="inferred from homology"/>
<dbReference type="InterPro" id="IPR000889">
    <property type="entry name" value="Glutathione_peroxidase"/>
</dbReference>
<dbReference type="PANTHER" id="PTHR11592">
    <property type="entry name" value="GLUTATHIONE PEROXIDASE"/>
    <property type="match status" value="1"/>
</dbReference>
<sequence>MRQAFVIVLGLFLLSCMQQKSNVKVPVDSSENEQVQNSITMEKQTIYQFKVKDISGNEFDLASLKGKKVMIVNTASECGLTPQYEQLQEVYDQYKAKNFVIVGFPANNFGAQEPGSNEQIATFCKKNFGVTFPMMEKISVKGDDMHPLYQFLTQKAKNGLEDNEVQWNFQKYLINTKGELEKVVSPRTLPNDPSIIDWIKA</sequence>
<evidence type="ECO:0000313" key="6">
    <source>
        <dbReference type="Proteomes" id="UP001317191"/>
    </source>
</evidence>
<dbReference type="PRINTS" id="PR01011">
    <property type="entry name" value="GLUTPROXDASE"/>
</dbReference>
<comment type="similarity">
    <text evidence="1 4">Belongs to the glutathione peroxidase family.</text>
</comment>
<accession>A0ABT0TM08</accession>
<comment type="caution">
    <text evidence="5">The sequence shown here is derived from an EMBL/GenBank/DDBJ whole genome shotgun (WGS) entry which is preliminary data.</text>
</comment>
<evidence type="ECO:0000256" key="4">
    <source>
        <dbReference type="RuleBase" id="RU000499"/>
    </source>
</evidence>
<name>A0ABT0TM08_9FLAO</name>
<dbReference type="GO" id="GO:0004601">
    <property type="term" value="F:peroxidase activity"/>
    <property type="evidence" value="ECO:0007669"/>
    <property type="project" value="UniProtKB-KW"/>
</dbReference>
<dbReference type="InterPro" id="IPR036249">
    <property type="entry name" value="Thioredoxin-like_sf"/>
</dbReference>
<gene>
    <name evidence="5" type="ORF">NAT50_03515</name>
</gene>
<evidence type="ECO:0000256" key="1">
    <source>
        <dbReference type="ARBA" id="ARBA00006926"/>
    </source>
</evidence>
<reference evidence="5 6" key="1">
    <citation type="submission" date="2022-05" db="EMBL/GenBank/DDBJ databases">
        <title>Flavobacterium sp., isolated from activated sludge.</title>
        <authorList>
            <person name="Ran Q."/>
        </authorList>
    </citation>
    <scope>NUCLEOTIDE SEQUENCE [LARGE SCALE GENOMIC DNA]</scope>
    <source>
        <strain evidence="5 6">HXWNR70</strain>
    </source>
</reference>
<dbReference type="PANTHER" id="PTHR11592:SF78">
    <property type="entry name" value="GLUTATHIONE PEROXIDASE"/>
    <property type="match status" value="1"/>
</dbReference>
<dbReference type="CDD" id="cd00340">
    <property type="entry name" value="GSH_Peroxidase"/>
    <property type="match status" value="1"/>
</dbReference>
<dbReference type="RefSeq" id="WP_250591562.1">
    <property type="nucleotide sequence ID" value="NZ_JAMLJM010000002.1"/>
</dbReference>
<dbReference type="PROSITE" id="PS00460">
    <property type="entry name" value="GLUTATHIONE_PEROXID_1"/>
    <property type="match status" value="1"/>
</dbReference>